<evidence type="ECO:0008006" key="13">
    <source>
        <dbReference type="Google" id="ProtNLM"/>
    </source>
</evidence>
<dbReference type="GO" id="GO:0004601">
    <property type="term" value="F:peroxidase activity"/>
    <property type="evidence" value="ECO:0007669"/>
    <property type="project" value="UniProtKB-KW"/>
</dbReference>
<dbReference type="SUPFAM" id="SSF54909">
    <property type="entry name" value="Dimeric alpha+beta barrel"/>
    <property type="match status" value="1"/>
</dbReference>
<comment type="cofactor">
    <cofactor evidence="1">
        <name>heme b</name>
        <dbReference type="ChEBI" id="CHEBI:60344"/>
    </cofactor>
</comment>
<feature type="domain" description="Dyp-type peroxidase C-terminal" evidence="9">
    <location>
        <begin position="312"/>
        <end position="500"/>
    </location>
</feature>
<proteinExistence type="inferred from homology"/>
<accession>A0A914BES3</accession>
<dbReference type="Pfam" id="PF21105">
    <property type="entry name" value="DyP_N"/>
    <property type="match status" value="1"/>
</dbReference>
<keyword evidence="6" id="KW-0560">Oxidoreductase</keyword>
<dbReference type="GO" id="GO:0046872">
    <property type="term" value="F:metal ion binding"/>
    <property type="evidence" value="ECO:0007669"/>
    <property type="project" value="UniProtKB-KW"/>
</dbReference>
<evidence type="ECO:0000256" key="3">
    <source>
        <dbReference type="ARBA" id="ARBA00022617"/>
    </source>
</evidence>
<reference evidence="11" key="1">
    <citation type="submission" date="2022-11" db="UniProtKB">
        <authorList>
            <consortium name="EnsemblMetazoa"/>
        </authorList>
    </citation>
    <scope>IDENTIFICATION</scope>
</reference>
<dbReference type="OrthoDB" id="3207336at2759"/>
<dbReference type="GO" id="GO:0020037">
    <property type="term" value="F:heme binding"/>
    <property type="evidence" value="ECO:0007669"/>
    <property type="project" value="InterPro"/>
</dbReference>
<sequence>MTSKAFTLKKQPSIEALLLAREIRPEAQKRFKEPDVDVDDIQGDALRGFNKPHLAFLALDIEDNNPKAIQNTKKWLADYVIPNVTTARDIIQFRQMFRMMREKRNGIKPTTVVQICFNISFSYEALSKLAPAEEVEKFYNPGVQSTAFKVGLPKRSLYLNDPKTGEGAKENWKLGGKSNPHILIQVGSDRTSLIQEEINTLVNGLKSLGNPLKITYQEFGKRREDLPGHEHFGFLDGISNFGARGTFTRQGTKIPQYVTPRFLHQQDPRSDLYGLPGQRLIWPGEVILGLPQQNANTRDPDQANLPGSSSFTGPDWAKNGTFLVFRRLRQDVPKFWKFMKESAAELAEHHGMAGFTEEHMGAKVVSRWKSGTPIIREPKADNPTLGSDRLANNAFVYQSDDAPYSLKPRGNTDGFPTGNPDPQGVVCPLSSHLRKVQPRDASTDIGNQYDTLKHLIIRRGIQYGDPIKDVMVDDGVDRGLLFVCYQASIDKQFEFLITHWANSPSNPHSGGGHDMVIGQSSADDRKRSFDVCLPDGTVKTVETTDEWVIPTGGGYFFVPSITALKDVIAK</sequence>
<dbReference type="InterPro" id="IPR048328">
    <property type="entry name" value="Dyp_perox_C"/>
</dbReference>
<dbReference type="Proteomes" id="UP000887568">
    <property type="component" value="Unplaced"/>
</dbReference>
<dbReference type="Pfam" id="PF20628">
    <property type="entry name" value="Dyp_perox_C"/>
    <property type="match status" value="1"/>
</dbReference>
<dbReference type="GO" id="GO:0005829">
    <property type="term" value="C:cytosol"/>
    <property type="evidence" value="ECO:0007669"/>
    <property type="project" value="TreeGrafter"/>
</dbReference>
<keyword evidence="7" id="KW-0408">Iron</keyword>
<dbReference type="PANTHER" id="PTHR30521">
    <property type="entry name" value="DEFERROCHELATASE/PEROXIDASE"/>
    <property type="match status" value="1"/>
</dbReference>
<dbReference type="OMA" id="HELGNEH"/>
<evidence type="ECO:0000256" key="6">
    <source>
        <dbReference type="ARBA" id="ARBA00023002"/>
    </source>
</evidence>
<keyword evidence="12" id="KW-1185">Reference proteome</keyword>
<evidence type="ECO:0000256" key="2">
    <source>
        <dbReference type="ARBA" id="ARBA00022559"/>
    </source>
</evidence>
<evidence type="ECO:0000256" key="1">
    <source>
        <dbReference type="ARBA" id="ARBA00001970"/>
    </source>
</evidence>
<keyword evidence="5" id="KW-0732">Signal</keyword>
<dbReference type="InterPro" id="IPR049509">
    <property type="entry name" value="DyP_N"/>
</dbReference>
<evidence type="ECO:0000313" key="12">
    <source>
        <dbReference type="Proteomes" id="UP000887568"/>
    </source>
</evidence>
<organism evidence="11 12">
    <name type="scientific">Patiria miniata</name>
    <name type="common">Bat star</name>
    <name type="synonym">Asterina miniata</name>
    <dbReference type="NCBI Taxonomy" id="46514"/>
    <lineage>
        <taxon>Eukaryota</taxon>
        <taxon>Metazoa</taxon>
        <taxon>Echinodermata</taxon>
        <taxon>Eleutherozoa</taxon>
        <taxon>Asterozoa</taxon>
        <taxon>Asteroidea</taxon>
        <taxon>Valvatacea</taxon>
        <taxon>Valvatida</taxon>
        <taxon>Asterinidae</taxon>
        <taxon>Patiria</taxon>
    </lineage>
</organism>
<dbReference type="PANTHER" id="PTHR30521:SF4">
    <property type="entry name" value="DEFERROCHELATASE"/>
    <property type="match status" value="1"/>
</dbReference>
<dbReference type="InterPro" id="IPR011008">
    <property type="entry name" value="Dimeric_a/b-barrel"/>
</dbReference>
<keyword evidence="2" id="KW-0575">Peroxidase</keyword>
<name>A0A914BES3_PATMI</name>
<feature type="domain" description="DyP dimeric alpha+beta barrel" evidence="10">
    <location>
        <begin position="40"/>
        <end position="205"/>
    </location>
</feature>
<dbReference type="GeneID" id="119742562"/>
<evidence type="ECO:0000256" key="4">
    <source>
        <dbReference type="ARBA" id="ARBA00022723"/>
    </source>
</evidence>
<dbReference type="AlphaFoldDB" id="A0A914BES3"/>
<dbReference type="RefSeq" id="XP_038074569.1">
    <property type="nucleotide sequence ID" value="XM_038218641.1"/>
</dbReference>
<evidence type="ECO:0000256" key="5">
    <source>
        <dbReference type="ARBA" id="ARBA00022729"/>
    </source>
</evidence>
<evidence type="ECO:0000256" key="7">
    <source>
        <dbReference type="ARBA" id="ARBA00023004"/>
    </source>
</evidence>
<keyword evidence="3" id="KW-0349">Heme</keyword>
<comment type="similarity">
    <text evidence="8">Belongs to the DyP-type peroxidase family.</text>
</comment>
<evidence type="ECO:0000256" key="8">
    <source>
        <dbReference type="ARBA" id="ARBA00025737"/>
    </source>
</evidence>
<protein>
    <recommendedName>
        <fullName evidence="13">Dyp-type peroxidase</fullName>
    </recommendedName>
</protein>
<dbReference type="InterPro" id="IPR006314">
    <property type="entry name" value="Dyp_peroxidase"/>
</dbReference>
<dbReference type="EnsemblMetazoa" id="XM_038218641.1">
    <property type="protein sequence ID" value="XP_038074569.1"/>
    <property type="gene ID" value="LOC119742562"/>
</dbReference>
<dbReference type="NCBIfam" id="TIGR01413">
    <property type="entry name" value="Dyp_perox_fam"/>
    <property type="match status" value="1"/>
</dbReference>
<dbReference type="PROSITE" id="PS51404">
    <property type="entry name" value="DYP_PEROXIDASE"/>
    <property type="match status" value="1"/>
</dbReference>
<evidence type="ECO:0000259" key="9">
    <source>
        <dbReference type="Pfam" id="PF20628"/>
    </source>
</evidence>
<evidence type="ECO:0000259" key="10">
    <source>
        <dbReference type="Pfam" id="PF21105"/>
    </source>
</evidence>
<keyword evidence="4" id="KW-0479">Metal-binding</keyword>
<evidence type="ECO:0000313" key="11">
    <source>
        <dbReference type="EnsemblMetazoa" id="XP_038074569.1"/>
    </source>
</evidence>